<dbReference type="Gene3D" id="1.10.630.10">
    <property type="entry name" value="Cytochrome P450"/>
    <property type="match status" value="1"/>
</dbReference>
<keyword evidence="2" id="KW-0479">Metal-binding</keyword>
<dbReference type="GO" id="GO:0016705">
    <property type="term" value="F:oxidoreductase activity, acting on paired donors, with incorporation or reduction of molecular oxygen"/>
    <property type="evidence" value="ECO:0007669"/>
    <property type="project" value="InterPro"/>
</dbReference>
<proteinExistence type="inferred from homology"/>
<dbReference type="Pfam" id="PF00067">
    <property type="entry name" value="p450"/>
    <property type="match status" value="1"/>
</dbReference>
<evidence type="ECO:0000313" key="3">
    <source>
        <dbReference type="EMBL" id="MCP2166812.1"/>
    </source>
</evidence>
<dbReference type="AlphaFoldDB" id="A0AAE3GG74"/>
<comment type="similarity">
    <text evidence="1 2">Belongs to the cytochrome P450 family.</text>
</comment>
<evidence type="ECO:0000313" key="4">
    <source>
        <dbReference type="Proteomes" id="UP001206128"/>
    </source>
</evidence>
<gene>
    <name evidence="3" type="ORF">LX83_003684</name>
</gene>
<evidence type="ECO:0000256" key="2">
    <source>
        <dbReference type="RuleBase" id="RU000461"/>
    </source>
</evidence>
<sequence length="313" mass="31501">MSSPTRPVQTHAGVRAVLADPDFTVPPVPPSDQPGGIAWLRASVARFSSGPDHTRRRALASTALSGVDVAALRPAAGARTRAVLAAAGGQPVELITAVARVVPVATLADALGLPDVSAADVSTVAGAYHPHVLPGPAADAAVARLVRACGGTADEVAAARIGLLVQACDATAGLVGNAVLAMLRGELADPVDAILTETLRHDPPVRLTRRVAGARARTGGGIAAGTLVELDIAAANRDGAVFADPDRFDPSRSHTEHLTFGFGARACPGRDHATAIAGGIVEAVRGCRLVAESAAPDPSANPLVPAQVWVSAA</sequence>
<dbReference type="InterPro" id="IPR001128">
    <property type="entry name" value="Cyt_P450"/>
</dbReference>
<dbReference type="PANTHER" id="PTHR46696">
    <property type="entry name" value="P450, PUTATIVE (EUROFUNG)-RELATED"/>
    <property type="match status" value="1"/>
</dbReference>
<organism evidence="3 4">
    <name type="scientific">Goodfellowiella coeruleoviolacea</name>
    <dbReference type="NCBI Taxonomy" id="334858"/>
    <lineage>
        <taxon>Bacteria</taxon>
        <taxon>Bacillati</taxon>
        <taxon>Actinomycetota</taxon>
        <taxon>Actinomycetes</taxon>
        <taxon>Pseudonocardiales</taxon>
        <taxon>Pseudonocardiaceae</taxon>
        <taxon>Goodfellowiella</taxon>
    </lineage>
</organism>
<dbReference type="GO" id="GO:0005506">
    <property type="term" value="F:iron ion binding"/>
    <property type="evidence" value="ECO:0007669"/>
    <property type="project" value="InterPro"/>
</dbReference>
<dbReference type="PROSITE" id="PS00086">
    <property type="entry name" value="CYTOCHROME_P450"/>
    <property type="match status" value="1"/>
</dbReference>
<evidence type="ECO:0000256" key="1">
    <source>
        <dbReference type="ARBA" id="ARBA00010617"/>
    </source>
</evidence>
<dbReference type="GO" id="GO:0020037">
    <property type="term" value="F:heme binding"/>
    <property type="evidence" value="ECO:0007669"/>
    <property type="project" value="InterPro"/>
</dbReference>
<keyword evidence="2" id="KW-0560">Oxidoreductase</keyword>
<keyword evidence="2" id="KW-0503">Monooxygenase</keyword>
<dbReference type="GO" id="GO:0004497">
    <property type="term" value="F:monooxygenase activity"/>
    <property type="evidence" value="ECO:0007669"/>
    <property type="project" value="UniProtKB-KW"/>
</dbReference>
<reference evidence="3" key="1">
    <citation type="submission" date="2022-06" db="EMBL/GenBank/DDBJ databases">
        <title>Genomic Encyclopedia of Archaeal and Bacterial Type Strains, Phase II (KMG-II): from individual species to whole genera.</title>
        <authorList>
            <person name="Goeker M."/>
        </authorList>
    </citation>
    <scope>NUCLEOTIDE SEQUENCE</scope>
    <source>
        <strain evidence="3">DSM 43935</strain>
    </source>
</reference>
<dbReference type="RefSeq" id="WP_253773048.1">
    <property type="nucleotide sequence ID" value="NZ_JAMTCK010000008.1"/>
</dbReference>
<dbReference type="SUPFAM" id="SSF48264">
    <property type="entry name" value="Cytochrome P450"/>
    <property type="match status" value="1"/>
</dbReference>
<dbReference type="InterPro" id="IPR017972">
    <property type="entry name" value="Cyt_P450_CS"/>
</dbReference>
<keyword evidence="4" id="KW-1185">Reference proteome</keyword>
<dbReference type="EMBL" id="JAMTCK010000008">
    <property type="protein sequence ID" value="MCP2166812.1"/>
    <property type="molecule type" value="Genomic_DNA"/>
</dbReference>
<keyword evidence="2" id="KW-0349">Heme</keyword>
<name>A0AAE3GG74_9PSEU</name>
<keyword evidence="2" id="KW-0408">Iron</keyword>
<dbReference type="InterPro" id="IPR036396">
    <property type="entry name" value="Cyt_P450_sf"/>
</dbReference>
<protein>
    <submittedName>
        <fullName evidence="3">Cytochrome P450</fullName>
    </submittedName>
</protein>
<comment type="caution">
    <text evidence="3">The sequence shown here is derived from an EMBL/GenBank/DDBJ whole genome shotgun (WGS) entry which is preliminary data.</text>
</comment>
<accession>A0AAE3GG74</accession>
<dbReference type="PANTHER" id="PTHR46696:SF1">
    <property type="entry name" value="CYTOCHROME P450 YJIB-RELATED"/>
    <property type="match status" value="1"/>
</dbReference>
<dbReference type="Proteomes" id="UP001206128">
    <property type="component" value="Unassembled WGS sequence"/>
</dbReference>